<gene>
    <name evidence="1" type="ORF">HOLleu_24547</name>
</gene>
<accession>A0A9Q1BRB5</accession>
<dbReference type="Proteomes" id="UP001152320">
    <property type="component" value="Chromosome 12"/>
</dbReference>
<sequence length="117" mass="13301">MLASCSSKSHSIIDFSTEKAINFTDIILLEKSQKAVKTWIFLEQLTFLQLVTHSSCSIYQKAAVLCKFVQRCFFGINPQTGSKSVKEKGGKKNHIQPGVLRLVNKIKDFEFKTEWDV</sequence>
<name>A0A9Q1BRB5_HOLLE</name>
<protein>
    <submittedName>
        <fullName evidence="1">Uncharacterized protein</fullName>
    </submittedName>
</protein>
<dbReference type="EMBL" id="JAIZAY010000012">
    <property type="protein sequence ID" value="KAJ8031376.1"/>
    <property type="molecule type" value="Genomic_DNA"/>
</dbReference>
<proteinExistence type="predicted"/>
<keyword evidence="2" id="KW-1185">Reference proteome</keyword>
<evidence type="ECO:0000313" key="2">
    <source>
        <dbReference type="Proteomes" id="UP001152320"/>
    </source>
</evidence>
<organism evidence="1 2">
    <name type="scientific">Holothuria leucospilota</name>
    <name type="common">Black long sea cucumber</name>
    <name type="synonym">Mertensiothuria leucospilota</name>
    <dbReference type="NCBI Taxonomy" id="206669"/>
    <lineage>
        <taxon>Eukaryota</taxon>
        <taxon>Metazoa</taxon>
        <taxon>Echinodermata</taxon>
        <taxon>Eleutherozoa</taxon>
        <taxon>Echinozoa</taxon>
        <taxon>Holothuroidea</taxon>
        <taxon>Aspidochirotacea</taxon>
        <taxon>Aspidochirotida</taxon>
        <taxon>Holothuriidae</taxon>
        <taxon>Holothuria</taxon>
    </lineage>
</organism>
<comment type="caution">
    <text evidence="1">The sequence shown here is derived from an EMBL/GenBank/DDBJ whole genome shotgun (WGS) entry which is preliminary data.</text>
</comment>
<dbReference type="AlphaFoldDB" id="A0A9Q1BRB5"/>
<evidence type="ECO:0000313" key="1">
    <source>
        <dbReference type="EMBL" id="KAJ8031376.1"/>
    </source>
</evidence>
<reference evidence="1" key="1">
    <citation type="submission" date="2021-10" db="EMBL/GenBank/DDBJ databases">
        <title>Tropical sea cucumber genome reveals ecological adaptation and Cuvierian tubules defense mechanism.</title>
        <authorList>
            <person name="Chen T."/>
        </authorList>
    </citation>
    <scope>NUCLEOTIDE SEQUENCE</scope>
    <source>
        <strain evidence="1">Nanhai2018</strain>
        <tissue evidence="1">Muscle</tissue>
    </source>
</reference>